<dbReference type="Proteomes" id="UP000199643">
    <property type="component" value="Unassembled WGS sequence"/>
</dbReference>
<dbReference type="PANTHER" id="PTHR35038">
    <property type="entry name" value="DISSIMILATORY SULFITE REDUCTASE SIRA"/>
    <property type="match status" value="1"/>
</dbReference>
<dbReference type="OrthoDB" id="9814800at2"/>
<dbReference type="Gene3D" id="1.10.1130.10">
    <property type="entry name" value="Flavocytochrome C3, Chain A"/>
    <property type="match status" value="2"/>
</dbReference>
<dbReference type="PANTHER" id="PTHR35038:SF8">
    <property type="entry name" value="C-TYPE POLYHEME CYTOCHROME OMCC"/>
    <property type="match status" value="1"/>
</dbReference>
<dbReference type="EMBL" id="FNCH01000031">
    <property type="protein sequence ID" value="SDH61012.1"/>
    <property type="molecule type" value="Genomic_DNA"/>
</dbReference>
<dbReference type="SUPFAM" id="SSF48695">
    <property type="entry name" value="Multiheme cytochromes"/>
    <property type="match status" value="1"/>
</dbReference>
<accession>A0A1G8DTM0</accession>
<evidence type="ECO:0000256" key="1">
    <source>
        <dbReference type="ARBA" id="ARBA00022729"/>
    </source>
</evidence>
<dbReference type="RefSeq" id="WP_143009138.1">
    <property type="nucleotide sequence ID" value="NZ_FNCH01000031.1"/>
</dbReference>
<keyword evidence="3" id="KW-1185">Reference proteome</keyword>
<evidence type="ECO:0000313" key="2">
    <source>
        <dbReference type="EMBL" id="SDH61012.1"/>
    </source>
</evidence>
<sequence length="399" mass="44597">MKGIKRILVTLAAIAIVIIILSRCMNAADALPKDIRGEAYAGAATCVKCHQEIKQSFAHNAHGLTSKPVYDQELLKIFAPDSNVFNFDAHQKVVIEKRAGGIFQVAYVDGKEVRAEKFDMVFGSGEKAYTYAYWKGKKLYELPLSYFSAIRNWAISPGFTNQTFYYDRPIGSRCLECHASYVDKKVTQTSGITTDEEMERGALLYGIDCERCHGPGRQHAVFHLENPKEKTAKFITIYKTLSRKQKMDACGVCHSGNTLVAQKSVFGFTPGDNLDDYYAQDFVGFGGGNPDVHGNQTNMLMGSNCYRKSENMTCQSCHNTHENIKGNLKIYSERCISCHQSIKHSEVTLAKGSLSTNCIDCHMPKEPSKLITFQQAGKDHSSPYLLRSHHIAIYPDIKK</sequence>
<evidence type="ECO:0000313" key="3">
    <source>
        <dbReference type="Proteomes" id="UP000199643"/>
    </source>
</evidence>
<proteinExistence type="predicted"/>
<gene>
    <name evidence="2" type="ORF">SAMN05421827_13138</name>
</gene>
<keyword evidence="1" id="KW-0732">Signal</keyword>
<protein>
    <submittedName>
        <fullName evidence="2">Cytochrome c554 and c-prime</fullName>
    </submittedName>
</protein>
<dbReference type="AlphaFoldDB" id="A0A1G8DTM0"/>
<reference evidence="3" key="1">
    <citation type="submission" date="2016-10" db="EMBL/GenBank/DDBJ databases">
        <authorList>
            <person name="Varghese N."/>
            <person name="Submissions S."/>
        </authorList>
    </citation>
    <scope>NUCLEOTIDE SEQUENCE [LARGE SCALE GENOMIC DNA]</scope>
    <source>
        <strain evidence="3">DSM 17933</strain>
    </source>
</reference>
<dbReference type="InterPro" id="IPR051829">
    <property type="entry name" value="Multiheme_Cytochr_ET"/>
</dbReference>
<organism evidence="2 3">
    <name type="scientific">Pedobacter terrae</name>
    <dbReference type="NCBI Taxonomy" id="405671"/>
    <lineage>
        <taxon>Bacteria</taxon>
        <taxon>Pseudomonadati</taxon>
        <taxon>Bacteroidota</taxon>
        <taxon>Sphingobacteriia</taxon>
        <taxon>Sphingobacteriales</taxon>
        <taxon>Sphingobacteriaceae</taxon>
        <taxon>Pedobacter</taxon>
    </lineage>
</organism>
<name>A0A1G8DTM0_9SPHI</name>
<dbReference type="STRING" id="405671.SAMN05421827_13138"/>
<dbReference type="InterPro" id="IPR036280">
    <property type="entry name" value="Multihaem_cyt_sf"/>
</dbReference>